<feature type="domain" description="RING-type" evidence="9">
    <location>
        <begin position="1"/>
        <end position="195"/>
    </location>
</feature>
<accession>A0A1Y1YVC5</accession>
<evidence type="ECO:0000256" key="7">
    <source>
        <dbReference type="ARBA" id="ARBA00022786"/>
    </source>
</evidence>
<evidence type="ECO:0000256" key="8">
    <source>
        <dbReference type="ARBA" id="ARBA00022833"/>
    </source>
</evidence>
<keyword evidence="8" id="KW-0862">Zinc</keyword>
<dbReference type="PROSITE" id="PS51873">
    <property type="entry name" value="TRIAD"/>
    <property type="match status" value="1"/>
</dbReference>
<evidence type="ECO:0000256" key="2">
    <source>
        <dbReference type="ARBA" id="ARBA00012251"/>
    </source>
</evidence>
<gene>
    <name evidence="10" type="ORF">BCR34DRAFT_574484</name>
</gene>
<dbReference type="GO" id="GO:0061630">
    <property type="term" value="F:ubiquitin protein ligase activity"/>
    <property type="evidence" value="ECO:0007669"/>
    <property type="project" value="UniProtKB-EC"/>
</dbReference>
<evidence type="ECO:0000259" key="9">
    <source>
        <dbReference type="PROSITE" id="PS51873"/>
    </source>
</evidence>
<dbReference type="GO" id="GO:0008270">
    <property type="term" value="F:zinc ion binding"/>
    <property type="evidence" value="ECO:0007669"/>
    <property type="project" value="UniProtKB-KW"/>
</dbReference>
<dbReference type="GO" id="GO:0016567">
    <property type="term" value="P:protein ubiquitination"/>
    <property type="evidence" value="ECO:0007669"/>
    <property type="project" value="InterPro"/>
</dbReference>
<protein>
    <recommendedName>
        <fullName evidence="2">RBR-type E3 ubiquitin transferase</fullName>
        <ecNumber evidence="2">2.3.2.31</ecNumber>
    </recommendedName>
</protein>
<dbReference type="Pfam" id="PF01485">
    <property type="entry name" value="IBR"/>
    <property type="match status" value="2"/>
</dbReference>
<evidence type="ECO:0000313" key="10">
    <source>
        <dbReference type="EMBL" id="ORY01980.1"/>
    </source>
</evidence>
<keyword evidence="5" id="KW-0677">Repeat</keyword>
<comment type="caution">
    <text evidence="10">The sequence shown here is derived from an EMBL/GenBank/DDBJ whole genome shotgun (WGS) entry which is preliminary data.</text>
</comment>
<evidence type="ECO:0000256" key="3">
    <source>
        <dbReference type="ARBA" id="ARBA00022679"/>
    </source>
</evidence>
<dbReference type="AlphaFoldDB" id="A0A1Y1YVC5"/>
<evidence type="ECO:0000256" key="6">
    <source>
        <dbReference type="ARBA" id="ARBA00022771"/>
    </source>
</evidence>
<dbReference type="STRING" id="1231657.A0A1Y1YVC5"/>
<comment type="catalytic activity">
    <reaction evidence="1">
        <text>[E2 ubiquitin-conjugating enzyme]-S-ubiquitinyl-L-cysteine + [acceptor protein]-L-lysine = [E2 ubiquitin-conjugating enzyme]-L-cysteine + [acceptor protein]-N(6)-ubiquitinyl-L-lysine.</text>
        <dbReference type="EC" id="2.3.2.31"/>
    </reaction>
</comment>
<sequence length="195" mass="22299">MIFGSWIYLGNPHVQRTGLEMKREQDEGSIQTIDQYQLIPHPRYEALALRSMLNSLPGFSWCTNPTCSSGQIQPQSPDPSSTHPSTKFTCLSCGHIHCTNHPTTPYHFDSSCAAFDARVAKDGASRLLELERVGERMVREIGRRCPNAMCGYWIEKMDGCDVVTCWKCGWRFCWECGARIDRRGGRFHREGCKWY</sequence>
<dbReference type="EC" id="2.3.2.31" evidence="2"/>
<keyword evidence="4" id="KW-0479">Metal-binding</keyword>
<evidence type="ECO:0000256" key="4">
    <source>
        <dbReference type="ARBA" id="ARBA00022723"/>
    </source>
</evidence>
<reference evidence="10 11" key="1">
    <citation type="submission" date="2016-07" db="EMBL/GenBank/DDBJ databases">
        <title>Pervasive Adenine N6-methylation of Active Genes in Fungi.</title>
        <authorList>
            <consortium name="DOE Joint Genome Institute"/>
            <person name="Mondo S.J."/>
            <person name="Dannebaum R.O."/>
            <person name="Kuo R.C."/>
            <person name="Labutti K."/>
            <person name="Haridas S."/>
            <person name="Kuo A."/>
            <person name="Salamov A."/>
            <person name="Ahrendt S.R."/>
            <person name="Lipzen A."/>
            <person name="Sullivan W."/>
            <person name="Andreopoulos W.B."/>
            <person name="Clum A."/>
            <person name="Lindquist E."/>
            <person name="Daum C."/>
            <person name="Ramamoorthy G.K."/>
            <person name="Gryganskyi A."/>
            <person name="Culley D."/>
            <person name="Magnuson J.K."/>
            <person name="James T.Y."/>
            <person name="O'Malley M.A."/>
            <person name="Stajich J.E."/>
            <person name="Spatafora J.W."/>
            <person name="Visel A."/>
            <person name="Grigoriev I.V."/>
        </authorList>
    </citation>
    <scope>NUCLEOTIDE SEQUENCE [LARGE SCALE GENOMIC DNA]</scope>
    <source>
        <strain evidence="10 11">CBS 115471</strain>
    </source>
</reference>
<dbReference type="SMART" id="SM00647">
    <property type="entry name" value="IBR"/>
    <property type="match status" value="2"/>
</dbReference>
<keyword evidence="7" id="KW-0833">Ubl conjugation pathway</keyword>
<evidence type="ECO:0000313" key="11">
    <source>
        <dbReference type="Proteomes" id="UP000193144"/>
    </source>
</evidence>
<evidence type="ECO:0000256" key="1">
    <source>
        <dbReference type="ARBA" id="ARBA00001798"/>
    </source>
</evidence>
<organism evidence="10 11">
    <name type="scientific">Clohesyomyces aquaticus</name>
    <dbReference type="NCBI Taxonomy" id="1231657"/>
    <lineage>
        <taxon>Eukaryota</taxon>
        <taxon>Fungi</taxon>
        <taxon>Dikarya</taxon>
        <taxon>Ascomycota</taxon>
        <taxon>Pezizomycotina</taxon>
        <taxon>Dothideomycetes</taxon>
        <taxon>Pleosporomycetidae</taxon>
        <taxon>Pleosporales</taxon>
        <taxon>Lindgomycetaceae</taxon>
        <taxon>Clohesyomyces</taxon>
    </lineage>
</organism>
<dbReference type="EMBL" id="MCFA01000163">
    <property type="protein sequence ID" value="ORY01980.1"/>
    <property type="molecule type" value="Genomic_DNA"/>
</dbReference>
<dbReference type="OrthoDB" id="1431934at2759"/>
<dbReference type="CDD" id="cd20335">
    <property type="entry name" value="BRcat_RBR"/>
    <property type="match status" value="1"/>
</dbReference>
<dbReference type="InterPro" id="IPR031127">
    <property type="entry name" value="E3_UB_ligase_RBR"/>
</dbReference>
<proteinExistence type="predicted"/>
<name>A0A1Y1YVC5_9PLEO</name>
<dbReference type="InterPro" id="IPR002867">
    <property type="entry name" value="IBR_dom"/>
</dbReference>
<evidence type="ECO:0000256" key="5">
    <source>
        <dbReference type="ARBA" id="ARBA00022737"/>
    </source>
</evidence>
<dbReference type="Proteomes" id="UP000193144">
    <property type="component" value="Unassembled WGS sequence"/>
</dbReference>
<keyword evidence="6" id="KW-0863">Zinc-finger</keyword>
<keyword evidence="11" id="KW-1185">Reference proteome</keyword>
<keyword evidence="3" id="KW-0808">Transferase</keyword>
<dbReference type="InterPro" id="IPR044066">
    <property type="entry name" value="TRIAD_supradom"/>
</dbReference>
<dbReference type="Gene3D" id="1.20.120.1750">
    <property type="match status" value="1"/>
</dbReference>
<dbReference type="PANTHER" id="PTHR11685">
    <property type="entry name" value="RBR FAMILY RING FINGER AND IBR DOMAIN-CONTAINING"/>
    <property type="match status" value="1"/>
</dbReference>
<dbReference type="SUPFAM" id="SSF57850">
    <property type="entry name" value="RING/U-box"/>
    <property type="match status" value="2"/>
</dbReference>